<proteinExistence type="predicted"/>
<gene>
    <name evidence="2" type="ORF">Fmac_023588</name>
</gene>
<accession>A0ABD1LNI5</accession>
<name>A0ABD1LNI5_9FABA</name>
<protein>
    <submittedName>
        <fullName evidence="2">Uncharacterized protein</fullName>
    </submittedName>
</protein>
<keyword evidence="3" id="KW-1185">Reference proteome</keyword>
<reference evidence="2 3" key="1">
    <citation type="submission" date="2024-08" db="EMBL/GenBank/DDBJ databases">
        <title>Insights into the chromosomal genome structure of Flemingia macrophylla.</title>
        <authorList>
            <person name="Ding Y."/>
            <person name="Zhao Y."/>
            <person name="Bi W."/>
            <person name="Wu M."/>
            <person name="Zhao G."/>
            <person name="Gong Y."/>
            <person name="Li W."/>
            <person name="Zhang P."/>
        </authorList>
    </citation>
    <scope>NUCLEOTIDE SEQUENCE [LARGE SCALE GENOMIC DNA]</scope>
    <source>
        <strain evidence="2">DYQJB</strain>
        <tissue evidence="2">Leaf</tissue>
    </source>
</reference>
<dbReference type="EMBL" id="JBGMDY010000008">
    <property type="protein sequence ID" value="KAL2324530.1"/>
    <property type="molecule type" value="Genomic_DNA"/>
</dbReference>
<evidence type="ECO:0000313" key="3">
    <source>
        <dbReference type="Proteomes" id="UP001603857"/>
    </source>
</evidence>
<feature type="region of interest" description="Disordered" evidence="1">
    <location>
        <begin position="1"/>
        <end position="24"/>
    </location>
</feature>
<organism evidence="2 3">
    <name type="scientific">Flemingia macrophylla</name>
    <dbReference type="NCBI Taxonomy" id="520843"/>
    <lineage>
        <taxon>Eukaryota</taxon>
        <taxon>Viridiplantae</taxon>
        <taxon>Streptophyta</taxon>
        <taxon>Embryophyta</taxon>
        <taxon>Tracheophyta</taxon>
        <taxon>Spermatophyta</taxon>
        <taxon>Magnoliopsida</taxon>
        <taxon>eudicotyledons</taxon>
        <taxon>Gunneridae</taxon>
        <taxon>Pentapetalae</taxon>
        <taxon>rosids</taxon>
        <taxon>fabids</taxon>
        <taxon>Fabales</taxon>
        <taxon>Fabaceae</taxon>
        <taxon>Papilionoideae</taxon>
        <taxon>50 kb inversion clade</taxon>
        <taxon>NPAAA clade</taxon>
        <taxon>indigoferoid/millettioid clade</taxon>
        <taxon>Phaseoleae</taxon>
        <taxon>Flemingia</taxon>
    </lineage>
</organism>
<dbReference type="Proteomes" id="UP001603857">
    <property type="component" value="Unassembled WGS sequence"/>
</dbReference>
<evidence type="ECO:0000256" key="1">
    <source>
        <dbReference type="SAM" id="MobiDB-lite"/>
    </source>
</evidence>
<feature type="compositionally biased region" description="Polar residues" evidence="1">
    <location>
        <begin position="7"/>
        <end position="23"/>
    </location>
</feature>
<dbReference type="AlphaFoldDB" id="A0ABD1LNI5"/>
<comment type="caution">
    <text evidence="2">The sequence shown here is derived from an EMBL/GenBank/DDBJ whole genome shotgun (WGS) entry which is preliminary data.</text>
</comment>
<sequence length="70" mass="7807">MLVRSHPLNSTCNKKGSMSNTGSRLYASPRCSRFIARCFSDESFESQAKSPASKGFPLTSRTCRFERLPS</sequence>
<evidence type="ECO:0000313" key="2">
    <source>
        <dbReference type="EMBL" id="KAL2324530.1"/>
    </source>
</evidence>